<dbReference type="PANTHER" id="PTHR43711:SF26">
    <property type="entry name" value="SENSOR HISTIDINE KINASE RCSC"/>
    <property type="match status" value="1"/>
</dbReference>
<reference evidence="9 10" key="1">
    <citation type="submission" date="2020-08" db="EMBL/GenBank/DDBJ databases">
        <title>Sequencing the genomes of 1000 actinobacteria strains.</title>
        <authorList>
            <person name="Klenk H.-P."/>
        </authorList>
    </citation>
    <scope>NUCLEOTIDE SEQUENCE [LARGE SCALE GENOMIC DNA]</scope>
    <source>
        <strain evidence="9 10">DSM 45809</strain>
    </source>
</reference>
<evidence type="ECO:0000256" key="2">
    <source>
        <dbReference type="ARBA" id="ARBA00004236"/>
    </source>
</evidence>
<evidence type="ECO:0000256" key="1">
    <source>
        <dbReference type="ARBA" id="ARBA00000085"/>
    </source>
</evidence>
<proteinExistence type="predicted"/>
<evidence type="ECO:0000256" key="3">
    <source>
        <dbReference type="ARBA" id="ARBA00012438"/>
    </source>
</evidence>
<dbReference type="FunFam" id="3.30.565.10:FF:000006">
    <property type="entry name" value="Sensor histidine kinase WalK"/>
    <property type="match status" value="1"/>
</dbReference>
<dbReference type="InterPro" id="IPR003594">
    <property type="entry name" value="HATPase_dom"/>
</dbReference>
<evidence type="ECO:0000313" key="10">
    <source>
        <dbReference type="Proteomes" id="UP000546162"/>
    </source>
</evidence>
<accession>A0A7W7H346</accession>
<dbReference type="InterPro" id="IPR005467">
    <property type="entry name" value="His_kinase_dom"/>
</dbReference>
<evidence type="ECO:0000256" key="5">
    <source>
        <dbReference type="ARBA" id="ARBA00022679"/>
    </source>
</evidence>
<gene>
    <name evidence="9" type="ORF">BJY16_006587</name>
</gene>
<evidence type="ECO:0000256" key="7">
    <source>
        <dbReference type="ARBA" id="ARBA00023012"/>
    </source>
</evidence>
<dbReference type="Gene3D" id="1.10.287.130">
    <property type="match status" value="1"/>
</dbReference>
<dbReference type="CDD" id="cd00082">
    <property type="entry name" value="HisKA"/>
    <property type="match status" value="1"/>
</dbReference>
<dbReference type="SUPFAM" id="SSF47384">
    <property type="entry name" value="Homodimeric domain of signal transducing histidine kinase"/>
    <property type="match status" value="1"/>
</dbReference>
<dbReference type="PRINTS" id="PR00344">
    <property type="entry name" value="BCTRLSENSOR"/>
</dbReference>
<dbReference type="PROSITE" id="PS50109">
    <property type="entry name" value="HIS_KIN"/>
    <property type="match status" value="1"/>
</dbReference>
<comment type="caution">
    <text evidence="9">The sequence shown here is derived from an EMBL/GenBank/DDBJ whole genome shotgun (WGS) entry which is preliminary data.</text>
</comment>
<dbReference type="GO" id="GO:0005886">
    <property type="term" value="C:plasma membrane"/>
    <property type="evidence" value="ECO:0007669"/>
    <property type="project" value="UniProtKB-SubCell"/>
</dbReference>
<dbReference type="RefSeq" id="WP_185043436.1">
    <property type="nucleotide sequence ID" value="NZ_BAABFG010000005.1"/>
</dbReference>
<keyword evidence="10" id="KW-1185">Reference proteome</keyword>
<dbReference type="Pfam" id="PF00512">
    <property type="entry name" value="HisKA"/>
    <property type="match status" value="1"/>
</dbReference>
<dbReference type="Gene3D" id="3.30.565.10">
    <property type="entry name" value="Histidine kinase-like ATPase, C-terminal domain"/>
    <property type="match status" value="1"/>
</dbReference>
<dbReference type="AlphaFoldDB" id="A0A7W7H346"/>
<feature type="domain" description="Histidine kinase" evidence="8">
    <location>
        <begin position="134"/>
        <end position="348"/>
    </location>
</feature>
<comment type="catalytic activity">
    <reaction evidence="1">
        <text>ATP + protein L-histidine = ADP + protein N-phospho-L-histidine.</text>
        <dbReference type="EC" id="2.7.13.3"/>
    </reaction>
</comment>
<evidence type="ECO:0000256" key="4">
    <source>
        <dbReference type="ARBA" id="ARBA00022553"/>
    </source>
</evidence>
<name>A0A7W7H346_9ACTN</name>
<dbReference type="SMART" id="SM00388">
    <property type="entry name" value="HisKA"/>
    <property type="match status" value="1"/>
</dbReference>
<protein>
    <recommendedName>
        <fullName evidence="3">histidine kinase</fullName>
        <ecNumber evidence="3">2.7.13.3</ecNumber>
    </recommendedName>
</protein>
<keyword evidence="5" id="KW-0808">Transferase</keyword>
<organism evidence="9 10">
    <name type="scientific">Actinoplanes octamycinicus</name>
    <dbReference type="NCBI Taxonomy" id="135948"/>
    <lineage>
        <taxon>Bacteria</taxon>
        <taxon>Bacillati</taxon>
        <taxon>Actinomycetota</taxon>
        <taxon>Actinomycetes</taxon>
        <taxon>Micromonosporales</taxon>
        <taxon>Micromonosporaceae</taxon>
        <taxon>Actinoplanes</taxon>
    </lineage>
</organism>
<dbReference type="EMBL" id="JACHNB010000001">
    <property type="protein sequence ID" value="MBB4743128.1"/>
    <property type="molecule type" value="Genomic_DNA"/>
</dbReference>
<evidence type="ECO:0000256" key="6">
    <source>
        <dbReference type="ARBA" id="ARBA00022777"/>
    </source>
</evidence>
<dbReference type="InterPro" id="IPR050736">
    <property type="entry name" value="Sensor_HK_Regulatory"/>
</dbReference>
<evidence type="ECO:0000313" key="9">
    <source>
        <dbReference type="EMBL" id="MBB4743128.1"/>
    </source>
</evidence>
<dbReference type="InterPro" id="IPR004358">
    <property type="entry name" value="Sig_transdc_His_kin-like_C"/>
</dbReference>
<dbReference type="EC" id="2.7.13.3" evidence="3"/>
<dbReference type="InterPro" id="IPR036097">
    <property type="entry name" value="HisK_dim/P_sf"/>
</dbReference>
<keyword evidence="7" id="KW-0902">Two-component regulatory system</keyword>
<evidence type="ECO:0000259" key="8">
    <source>
        <dbReference type="PROSITE" id="PS50109"/>
    </source>
</evidence>
<dbReference type="InterPro" id="IPR036890">
    <property type="entry name" value="HATPase_C_sf"/>
</dbReference>
<keyword evidence="4" id="KW-0597">Phosphoprotein</keyword>
<dbReference type="SUPFAM" id="SSF55874">
    <property type="entry name" value="ATPase domain of HSP90 chaperone/DNA topoisomerase II/histidine kinase"/>
    <property type="match status" value="1"/>
</dbReference>
<comment type="subcellular location">
    <subcellularLocation>
        <location evidence="2">Cell membrane</location>
    </subcellularLocation>
</comment>
<dbReference type="GO" id="GO:0000155">
    <property type="term" value="F:phosphorelay sensor kinase activity"/>
    <property type="evidence" value="ECO:0007669"/>
    <property type="project" value="InterPro"/>
</dbReference>
<sequence>MSRIGLLLPAGRNRELIEAALTHHDLDVEIVSAAAIADAPVDVLLAEPRALDAALRPGAGPLPADDGSAGQPAIMVLTRACDRPALPARVLEAADEIVTVPVPQQELLDRITSLAGRHRQVDDERRLMREHVAHISHELRTPLQSVLAYAELLQDEGLEPEQGELLDRLINGGNRMLDLVNELLDKSRAEAGHVPDRTTVIDLAETVRGAIVTVCPLAEQRHLGVALRAVTDAPAWVRADPVHVHRILVNLLSNAVKYNRDHGAIEVVVRAGPAHIELDVRDTGPGIAADELEQIFEPFQRLPGSTATGTGLGLHYARLLAQRMQGDIAVSSRPGHGSTFTLTLPRAMADGDAQPAGPGDLRSG</sequence>
<dbReference type="Pfam" id="PF02518">
    <property type="entry name" value="HATPase_c"/>
    <property type="match status" value="1"/>
</dbReference>
<dbReference type="SMART" id="SM00387">
    <property type="entry name" value="HATPase_c"/>
    <property type="match status" value="1"/>
</dbReference>
<keyword evidence="6 9" id="KW-0418">Kinase</keyword>
<dbReference type="Proteomes" id="UP000546162">
    <property type="component" value="Unassembled WGS sequence"/>
</dbReference>
<dbReference type="InterPro" id="IPR003661">
    <property type="entry name" value="HisK_dim/P_dom"/>
</dbReference>
<dbReference type="PANTHER" id="PTHR43711">
    <property type="entry name" value="TWO-COMPONENT HISTIDINE KINASE"/>
    <property type="match status" value="1"/>
</dbReference>